<dbReference type="RefSeq" id="WP_250338056.1">
    <property type="nucleotide sequence ID" value="NZ_CP063231.1"/>
</dbReference>
<dbReference type="PANTHER" id="PTHR35585:SF1">
    <property type="entry name" value="HHE DOMAIN PROTEIN (AFU_ORTHOLOGUE AFUA_4G00730)"/>
    <property type="match status" value="1"/>
</dbReference>
<proteinExistence type="predicted"/>
<evidence type="ECO:0000259" key="2">
    <source>
        <dbReference type="Pfam" id="PF01814"/>
    </source>
</evidence>
<protein>
    <submittedName>
        <fullName evidence="3">Hemerythrin domain-containing protein</fullName>
    </submittedName>
</protein>
<evidence type="ECO:0000256" key="1">
    <source>
        <dbReference type="SAM" id="Coils"/>
    </source>
</evidence>
<sequence>MDAIKLLKTDHKLVKELLTQLEETSERATKKRATLLHEIQVNLKAHTTIEEEIFYPAFKAAGRKDEAKMYFEALEEHRAAEDLVLPDLLNTDPGSVEFSGRAKVLKELIEHHADEEEKEMFKDAKELLSKEELAELGAQMEARKAEVIASFA</sequence>
<keyword evidence="4" id="KW-1185">Reference proteome</keyword>
<feature type="domain" description="Hemerythrin-like" evidence="2">
    <location>
        <begin position="3"/>
        <end position="122"/>
    </location>
</feature>
<dbReference type="Pfam" id="PF01814">
    <property type="entry name" value="Hemerythrin"/>
    <property type="match status" value="1"/>
</dbReference>
<dbReference type="Proteomes" id="UP001056681">
    <property type="component" value="Chromosome"/>
</dbReference>
<reference evidence="3" key="1">
    <citation type="submission" date="2020-10" db="EMBL/GenBank/DDBJ databases">
        <title>Whole-genome sequence of Luteibacter sp. EIF3.</title>
        <authorList>
            <person name="Friedrich I."/>
            <person name="Hertel R."/>
            <person name="Daniel R."/>
        </authorList>
    </citation>
    <scope>NUCLEOTIDE SEQUENCE</scope>
    <source>
        <strain evidence="3">EIF3</strain>
    </source>
</reference>
<name>A0ABY4SYG6_9GAMM</name>
<evidence type="ECO:0000313" key="3">
    <source>
        <dbReference type="EMBL" id="URL57109.1"/>
    </source>
</evidence>
<dbReference type="PANTHER" id="PTHR35585">
    <property type="entry name" value="HHE DOMAIN PROTEIN (AFU_ORTHOLOGUE AFUA_4G00730)"/>
    <property type="match status" value="1"/>
</dbReference>
<dbReference type="Gene3D" id="1.20.120.520">
    <property type="entry name" value="nmb1532 protein domain like"/>
    <property type="match status" value="1"/>
</dbReference>
<accession>A0ABY4SYG6</accession>
<keyword evidence="1" id="KW-0175">Coiled coil</keyword>
<gene>
    <name evidence="3" type="ORF">IM816_10620</name>
</gene>
<dbReference type="InterPro" id="IPR012312">
    <property type="entry name" value="Hemerythrin-like"/>
</dbReference>
<feature type="coiled-coil region" evidence="1">
    <location>
        <begin position="4"/>
        <end position="38"/>
    </location>
</feature>
<organism evidence="3 4">
    <name type="scientific">Luteibacter flocculans</name>
    <dbReference type="NCBI Taxonomy" id="2780091"/>
    <lineage>
        <taxon>Bacteria</taxon>
        <taxon>Pseudomonadati</taxon>
        <taxon>Pseudomonadota</taxon>
        <taxon>Gammaproteobacteria</taxon>
        <taxon>Lysobacterales</taxon>
        <taxon>Rhodanobacteraceae</taxon>
        <taxon>Luteibacter</taxon>
    </lineage>
</organism>
<dbReference type="EMBL" id="CP063231">
    <property type="protein sequence ID" value="URL57109.1"/>
    <property type="molecule type" value="Genomic_DNA"/>
</dbReference>
<evidence type="ECO:0000313" key="4">
    <source>
        <dbReference type="Proteomes" id="UP001056681"/>
    </source>
</evidence>